<dbReference type="InterPro" id="IPR003008">
    <property type="entry name" value="Tubulin_FtsZ_GTPase"/>
</dbReference>
<feature type="domain" description="Tubulin/FtsZ GTPase" evidence="2">
    <location>
        <begin position="95"/>
        <end position="350"/>
    </location>
</feature>
<keyword evidence="3" id="KW-0132">Cell division</keyword>
<accession>A0A2G1WLD6</accession>
<dbReference type="Pfam" id="PF00091">
    <property type="entry name" value="Tubulin"/>
    <property type="match status" value="1"/>
</dbReference>
<dbReference type="RefSeq" id="WP_099254529.1">
    <property type="nucleotide sequence ID" value="NZ_NHOA01000030.1"/>
</dbReference>
<evidence type="ECO:0000313" key="4">
    <source>
        <dbReference type="Proteomes" id="UP000222824"/>
    </source>
</evidence>
<dbReference type="GO" id="GO:0005525">
    <property type="term" value="F:GTP binding"/>
    <property type="evidence" value="ECO:0007669"/>
    <property type="project" value="InterPro"/>
</dbReference>
<organism evidence="3 4">
    <name type="scientific">Halorubrum persicum</name>
    <dbReference type="NCBI Taxonomy" id="1383844"/>
    <lineage>
        <taxon>Archaea</taxon>
        <taxon>Methanobacteriati</taxon>
        <taxon>Methanobacteriota</taxon>
        <taxon>Stenosarchaea group</taxon>
        <taxon>Halobacteria</taxon>
        <taxon>Halobacteriales</taxon>
        <taxon>Haloferacaceae</taxon>
        <taxon>Halorubrum</taxon>
    </lineage>
</organism>
<feature type="region of interest" description="Disordered" evidence="1">
    <location>
        <begin position="43"/>
        <end position="86"/>
    </location>
</feature>
<proteinExistence type="predicted"/>
<gene>
    <name evidence="3" type="ORF">DJ69_04650</name>
</gene>
<dbReference type="InterPro" id="IPR036525">
    <property type="entry name" value="Tubulin/FtsZ_GTPase_sf"/>
</dbReference>
<keyword evidence="3" id="KW-0131">Cell cycle</keyword>
<keyword evidence="4" id="KW-1185">Reference proteome</keyword>
<dbReference type="EMBL" id="NHOA01000030">
    <property type="protein sequence ID" value="PHQ39818.1"/>
    <property type="molecule type" value="Genomic_DNA"/>
</dbReference>
<evidence type="ECO:0000259" key="2">
    <source>
        <dbReference type="SMART" id="SM00864"/>
    </source>
</evidence>
<dbReference type="Gene3D" id="3.40.50.1440">
    <property type="entry name" value="Tubulin/FtsZ, GTPase domain"/>
    <property type="match status" value="1"/>
</dbReference>
<protein>
    <submittedName>
        <fullName evidence="3">Cell division protein FtsZ</fullName>
    </submittedName>
</protein>
<dbReference type="Proteomes" id="UP000222824">
    <property type="component" value="Unassembled WGS sequence"/>
</dbReference>
<dbReference type="SMART" id="SM00864">
    <property type="entry name" value="Tubulin"/>
    <property type="match status" value="1"/>
</dbReference>
<feature type="compositionally biased region" description="Acidic residues" evidence="1">
    <location>
        <begin position="56"/>
        <end position="67"/>
    </location>
</feature>
<dbReference type="OrthoDB" id="173645at2157"/>
<comment type="caution">
    <text evidence="3">The sequence shown here is derived from an EMBL/GenBank/DDBJ whole genome shotgun (WGS) entry which is preliminary data.</text>
</comment>
<sequence length="542" mass="59787">MTDICKICMQRSNKWAGGSLVEHLSRAHADEPASVEQVYPDLKEAALSEGGPAADGQDDPADPADTDEFGRAATPAPSGAETPSDDLMDDAYGKKWYLVGVGGAGNNILDAILLRRATLEENNERRARIWQGGLAGYGLLNTNVSELEQTYYAQEEKGYSRNDLLPNCIIGFGEHDYAGAGYRWDLGRDLIEADFADDADPFRERWDLKGERLRDSQAVMFVHSVTKGTGCGATPVLAEKLREKVLDDGIVSKPLFSSVVIPSEGTQYSEFGGRAKVNGVVGLARTSRTVDAIVPFDNKRLEDVGADIRPRIDRLGEYNPPQYVEVNKPLVAFLEAFTMSSVPQFLDRDATMSIKGDVFDPADSFRPVQDKYQRDPDRDFSPAVVLAPVLGRSRANTFDESKLELLVRNALFQNKLAEFDPTTAWGGTFLMYGPEGKMREVSELIGDGTLASIIGDEEFLDAGRSTGIESVDIHIKQLVTPYLDDVYLWGTLWNPEMPSIEAMYDHALTLKQEGNSEQAENVREVWDEVEALFSCLGRENMA</sequence>
<name>A0A2G1WLD6_9EURY</name>
<reference evidence="3 4" key="1">
    <citation type="journal article" date="2014" name="Front. Microbiol.">
        <title>Population and genomic analysis of the genus Halorubrum.</title>
        <authorList>
            <person name="Fullmer M.S."/>
            <person name="Soucy S.M."/>
            <person name="Swithers K.S."/>
            <person name="Makkay A.M."/>
            <person name="Wheeler R."/>
            <person name="Ventosa A."/>
            <person name="Gogarten J.P."/>
            <person name="Papke R.T."/>
        </authorList>
    </citation>
    <scope>NUCLEOTIDE SEQUENCE [LARGE SCALE GENOMIC DNA]</scope>
    <source>
        <strain evidence="3 4">C49</strain>
    </source>
</reference>
<dbReference type="AlphaFoldDB" id="A0A2G1WLD6"/>
<evidence type="ECO:0000256" key="1">
    <source>
        <dbReference type="SAM" id="MobiDB-lite"/>
    </source>
</evidence>
<dbReference type="GO" id="GO:0051301">
    <property type="term" value="P:cell division"/>
    <property type="evidence" value="ECO:0007669"/>
    <property type="project" value="UniProtKB-KW"/>
</dbReference>
<dbReference type="SUPFAM" id="SSF52490">
    <property type="entry name" value="Tubulin nucleotide-binding domain-like"/>
    <property type="match status" value="1"/>
</dbReference>
<evidence type="ECO:0000313" key="3">
    <source>
        <dbReference type="EMBL" id="PHQ39818.1"/>
    </source>
</evidence>